<dbReference type="Gene3D" id="3.40.50.1820">
    <property type="entry name" value="alpha/beta hydrolase"/>
    <property type="match status" value="1"/>
</dbReference>
<evidence type="ECO:0000313" key="4">
    <source>
        <dbReference type="Proteomes" id="UP000572754"/>
    </source>
</evidence>
<dbReference type="InterPro" id="IPR050261">
    <property type="entry name" value="FrsA_esterase"/>
</dbReference>
<protein>
    <submittedName>
        <fullName evidence="3">Alpha beta-hydrolase</fullName>
    </submittedName>
</protein>
<dbReference type="PANTHER" id="PTHR22946">
    <property type="entry name" value="DIENELACTONE HYDROLASE DOMAIN-CONTAINING PROTEIN-RELATED"/>
    <property type="match status" value="1"/>
</dbReference>
<keyword evidence="3" id="KW-0378">Hydrolase</keyword>
<name>A0A8H5WZG5_FUSCI</name>
<dbReference type="InterPro" id="IPR029058">
    <property type="entry name" value="AB_hydrolase_fold"/>
</dbReference>
<comment type="similarity">
    <text evidence="1">Belongs to the AB hydrolase superfamily. FUS2 hydrolase family.</text>
</comment>
<gene>
    <name evidence="3" type="ORF">FCIRC_7294</name>
</gene>
<dbReference type="EMBL" id="JAAQPE010000241">
    <property type="protein sequence ID" value="KAF5675679.1"/>
    <property type="molecule type" value="Genomic_DNA"/>
</dbReference>
<organism evidence="3 4">
    <name type="scientific">Fusarium circinatum</name>
    <name type="common">Pitch canker fungus</name>
    <name type="synonym">Gibberella circinata</name>
    <dbReference type="NCBI Taxonomy" id="48490"/>
    <lineage>
        <taxon>Eukaryota</taxon>
        <taxon>Fungi</taxon>
        <taxon>Dikarya</taxon>
        <taxon>Ascomycota</taxon>
        <taxon>Pezizomycotina</taxon>
        <taxon>Sordariomycetes</taxon>
        <taxon>Hypocreomycetidae</taxon>
        <taxon>Hypocreales</taxon>
        <taxon>Nectriaceae</taxon>
        <taxon>Fusarium</taxon>
        <taxon>Fusarium fujikuroi species complex</taxon>
    </lineage>
</organism>
<dbReference type="Gene3D" id="1.20.1440.110">
    <property type="entry name" value="acylaminoacyl peptidase"/>
    <property type="match status" value="1"/>
</dbReference>
<keyword evidence="4" id="KW-1185">Reference proteome</keyword>
<dbReference type="Proteomes" id="UP000572754">
    <property type="component" value="Unassembled WGS sequence"/>
</dbReference>
<dbReference type="SUPFAM" id="SSF53474">
    <property type="entry name" value="alpha/beta-Hydrolases"/>
    <property type="match status" value="1"/>
</dbReference>
<sequence length="408" mass="45934">MHRLHEDLQFHYETMRALGTTPYRGADLTEVLNILPNIKAGDFDSWYNEWFALAKRVLATVDETKEDQFSTATLRDVYFRVSHYIFVAEFFLHGNKKDPRIEEAFQLYKKYFNKANALLPIPGEHHSVKMEGGFDIPLLVYRADCASASSPRSTLIVGGGFESVMEETYHVFARAALERGYNVVLYEGPGHRCLVRQGRGFIAEWEKAVSPVVDFIINQSGSGGLPFINTAKLGLIGMSMGGYLAARAAAFEPRLQAVLLVDGVYSMLDCFLGFFPFLKEPWESGDKVAFDKAWEANPESWSSTRRWNHDDLLYTFDTDSGYEAFRESAKMTLNNGVAQRIKMPAWVGDAADDMFFEGQPQKVATEIGSHAALVKFGPDLGGQLHCQSGAFLYLNQTMLEWWAEIVGY</sequence>
<dbReference type="GO" id="GO:0016787">
    <property type="term" value="F:hydrolase activity"/>
    <property type="evidence" value="ECO:0007669"/>
    <property type="project" value="UniProtKB-KW"/>
</dbReference>
<feature type="domain" description="AB hydrolase-1" evidence="2">
    <location>
        <begin position="171"/>
        <end position="312"/>
    </location>
</feature>
<dbReference type="AlphaFoldDB" id="A0A8H5WZG5"/>
<proteinExistence type="inferred from homology"/>
<evidence type="ECO:0000259" key="2">
    <source>
        <dbReference type="Pfam" id="PF12697"/>
    </source>
</evidence>
<evidence type="ECO:0000256" key="1">
    <source>
        <dbReference type="ARBA" id="ARBA00038115"/>
    </source>
</evidence>
<dbReference type="InterPro" id="IPR000073">
    <property type="entry name" value="AB_hydrolase_1"/>
</dbReference>
<evidence type="ECO:0000313" key="3">
    <source>
        <dbReference type="EMBL" id="KAF5675679.1"/>
    </source>
</evidence>
<comment type="caution">
    <text evidence="3">The sequence shown here is derived from an EMBL/GenBank/DDBJ whole genome shotgun (WGS) entry which is preliminary data.</text>
</comment>
<accession>A0A8H5WZG5</accession>
<reference evidence="3 4" key="2">
    <citation type="submission" date="2020-05" db="EMBL/GenBank/DDBJ databases">
        <title>Identification and distribution of gene clusters putatively required for synthesis of sphingolipid metabolism inhibitors in phylogenetically diverse species of the filamentous fungus Fusarium.</title>
        <authorList>
            <person name="Kim H.-S."/>
            <person name="Busman M."/>
            <person name="Brown D.W."/>
            <person name="Divon H."/>
            <person name="Uhlig S."/>
            <person name="Proctor R.H."/>
        </authorList>
    </citation>
    <scope>NUCLEOTIDE SEQUENCE [LARGE SCALE GENOMIC DNA]</scope>
    <source>
        <strain evidence="3 4">NRRL 25331</strain>
    </source>
</reference>
<dbReference type="Pfam" id="PF12697">
    <property type="entry name" value="Abhydrolase_6"/>
    <property type="match status" value="1"/>
</dbReference>
<reference evidence="4" key="1">
    <citation type="journal article" date="2020" name="BMC Genomics">
        <title>Correction to: Identification and distribution of gene clusters required for synthesis of sphingolipid metabolism inhibitors in diverse species of the filamentous fungus Fusarium.</title>
        <authorList>
            <person name="Kim H.S."/>
            <person name="Lohmar J.M."/>
            <person name="Busman M."/>
            <person name="Brown D.W."/>
            <person name="Naumann T.A."/>
            <person name="Divon H.H."/>
            <person name="Lysoe E."/>
            <person name="Uhlig S."/>
            <person name="Proctor R.H."/>
        </authorList>
    </citation>
    <scope>NUCLEOTIDE SEQUENCE [LARGE SCALE GENOMIC DNA]</scope>
    <source>
        <strain evidence="4">NRRL 25331</strain>
    </source>
</reference>
<dbReference type="PANTHER" id="PTHR22946:SF12">
    <property type="entry name" value="CONIDIAL PIGMENT BIOSYNTHESIS PROTEIN AYG1 (AFU_ORTHOLOGUE AFUA_2G17550)"/>
    <property type="match status" value="1"/>
</dbReference>